<accession>A0A8X6LL72</accession>
<dbReference type="EMBL" id="BMAO01026785">
    <property type="protein sequence ID" value="GFR12442.1"/>
    <property type="molecule type" value="Genomic_DNA"/>
</dbReference>
<evidence type="ECO:0000313" key="1">
    <source>
        <dbReference type="EMBL" id="GFR12442.1"/>
    </source>
</evidence>
<gene>
    <name evidence="1" type="ORF">TNCT_586261</name>
</gene>
<dbReference type="AlphaFoldDB" id="A0A8X6LL72"/>
<name>A0A8X6LL72_TRICU</name>
<evidence type="ECO:0000313" key="2">
    <source>
        <dbReference type="Proteomes" id="UP000887116"/>
    </source>
</evidence>
<sequence length="123" mass="14016">MSSSAGIFSFSHVCRWILSTISRHSSLIFKEFSKDSSESGKCDLKEMSSDGILCCEGWTFPLNTQLSPAEGMVYPVPPSSELYAEARPFSREIWCMYLRKEPKFVSVFIQMTKDFSLFVFAVR</sequence>
<organism evidence="1 2">
    <name type="scientific">Trichonephila clavata</name>
    <name type="common">Joro spider</name>
    <name type="synonym">Nephila clavata</name>
    <dbReference type="NCBI Taxonomy" id="2740835"/>
    <lineage>
        <taxon>Eukaryota</taxon>
        <taxon>Metazoa</taxon>
        <taxon>Ecdysozoa</taxon>
        <taxon>Arthropoda</taxon>
        <taxon>Chelicerata</taxon>
        <taxon>Arachnida</taxon>
        <taxon>Araneae</taxon>
        <taxon>Araneomorphae</taxon>
        <taxon>Entelegynae</taxon>
        <taxon>Araneoidea</taxon>
        <taxon>Nephilidae</taxon>
        <taxon>Trichonephila</taxon>
    </lineage>
</organism>
<reference evidence="1" key="1">
    <citation type="submission" date="2020-07" db="EMBL/GenBank/DDBJ databases">
        <title>Multicomponent nature underlies the extraordinary mechanical properties of spider dragline silk.</title>
        <authorList>
            <person name="Kono N."/>
            <person name="Nakamura H."/>
            <person name="Mori M."/>
            <person name="Yoshida Y."/>
            <person name="Ohtoshi R."/>
            <person name="Malay A.D."/>
            <person name="Moran D.A.P."/>
            <person name="Tomita M."/>
            <person name="Numata K."/>
            <person name="Arakawa K."/>
        </authorList>
    </citation>
    <scope>NUCLEOTIDE SEQUENCE</scope>
</reference>
<dbReference type="Proteomes" id="UP000887116">
    <property type="component" value="Unassembled WGS sequence"/>
</dbReference>
<protein>
    <submittedName>
        <fullName evidence="1">Uncharacterized protein</fullName>
    </submittedName>
</protein>
<proteinExistence type="predicted"/>
<comment type="caution">
    <text evidence="1">The sequence shown here is derived from an EMBL/GenBank/DDBJ whole genome shotgun (WGS) entry which is preliminary data.</text>
</comment>
<keyword evidence="2" id="KW-1185">Reference proteome</keyword>